<dbReference type="AlphaFoldDB" id="A0A1B7M2U5"/>
<dbReference type="STRING" id="1837282.A6F49_04410"/>
<keyword evidence="1" id="KW-0732">Signal</keyword>
<proteinExistence type="predicted"/>
<dbReference type="RefSeq" id="WP_043056039.1">
    <property type="nucleotide sequence ID" value="NZ_LXEY01000007.1"/>
</dbReference>
<reference evidence="2 3" key="1">
    <citation type="submission" date="2016-04" db="EMBL/GenBank/DDBJ databases">
        <title>First whole genome shotgun sequence of the bacterium Enteractinococcus sp. strain UASWS1574.</title>
        <authorList>
            <person name="Crovadore J."/>
            <person name="Chablais R."/>
            <person name="Lefort F."/>
        </authorList>
    </citation>
    <scope>NUCLEOTIDE SEQUENCE [LARGE SCALE GENOMIC DNA]</scope>
    <source>
        <strain evidence="2 3">UASWS1574</strain>
    </source>
</reference>
<dbReference type="OrthoDB" id="4964803at2"/>
<dbReference type="PROSITE" id="PS51257">
    <property type="entry name" value="PROKAR_LIPOPROTEIN"/>
    <property type="match status" value="1"/>
</dbReference>
<gene>
    <name evidence="2" type="ORF">A6F49_04410</name>
</gene>
<evidence type="ECO:0000313" key="2">
    <source>
        <dbReference type="EMBL" id="OAV62904.1"/>
    </source>
</evidence>
<dbReference type="Proteomes" id="UP000078292">
    <property type="component" value="Unassembled WGS sequence"/>
</dbReference>
<sequence length="157" mass="16378">MSIKSMGKIAAVAAAAGLILTGCANDDASQARAQEETCGVFVGANAKANEALNRAMQSGDAGADRAASILESAALDIRNHSFDRTDSATAPGSDETIPLRTTLQVQAEFFDEMASAVEEDGINAMNTVMPEDIEVNGMTYQEATDHLTSYCGSYFGA</sequence>
<keyword evidence="3" id="KW-1185">Reference proteome</keyword>
<protein>
    <recommendedName>
        <fullName evidence="4">Lipoprotein</fullName>
    </recommendedName>
</protein>
<name>A0A1B7M2U5_9MICC</name>
<dbReference type="EMBL" id="LXEY01000007">
    <property type="protein sequence ID" value="OAV62904.1"/>
    <property type="molecule type" value="Genomic_DNA"/>
</dbReference>
<organism evidence="2 3">
    <name type="scientific">Enteractinococcus helveticum</name>
    <dbReference type="NCBI Taxonomy" id="1837282"/>
    <lineage>
        <taxon>Bacteria</taxon>
        <taxon>Bacillati</taxon>
        <taxon>Actinomycetota</taxon>
        <taxon>Actinomycetes</taxon>
        <taxon>Micrococcales</taxon>
        <taxon>Micrococcaceae</taxon>
    </lineage>
</organism>
<comment type="caution">
    <text evidence="2">The sequence shown here is derived from an EMBL/GenBank/DDBJ whole genome shotgun (WGS) entry which is preliminary data.</text>
</comment>
<feature type="chain" id="PRO_5038379579" description="Lipoprotein" evidence="1">
    <location>
        <begin position="25"/>
        <end position="157"/>
    </location>
</feature>
<evidence type="ECO:0000313" key="3">
    <source>
        <dbReference type="Proteomes" id="UP000078292"/>
    </source>
</evidence>
<feature type="signal peptide" evidence="1">
    <location>
        <begin position="1"/>
        <end position="24"/>
    </location>
</feature>
<evidence type="ECO:0008006" key="4">
    <source>
        <dbReference type="Google" id="ProtNLM"/>
    </source>
</evidence>
<evidence type="ECO:0000256" key="1">
    <source>
        <dbReference type="SAM" id="SignalP"/>
    </source>
</evidence>
<accession>A0A1B7M2U5</accession>